<name>A0A2U1PBW8_ARTAN</name>
<keyword evidence="3" id="KW-0143">Chaperone</keyword>
<protein>
    <submittedName>
        <fullName evidence="4">T-complex protein 1 subunit gamma</fullName>
    </submittedName>
</protein>
<sequence length="108" mass="12437">MVYGWSLVNAYELKQQLMIELSRTPDEEVGDGTTSVIVLAGEMLHYAEAFIGKKYHPTVICRAYVKALEDALAVLDNISMSIDVTDREFYNVESGEELYWYKIYQSLW</sequence>
<keyword evidence="5" id="KW-1185">Reference proteome</keyword>
<evidence type="ECO:0000256" key="2">
    <source>
        <dbReference type="ARBA" id="ARBA00022840"/>
    </source>
</evidence>
<evidence type="ECO:0000313" key="4">
    <source>
        <dbReference type="EMBL" id="PWA83243.1"/>
    </source>
</evidence>
<dbReference type="GO" id="GO:0005524">
    <property type="term" value="F:ATP binding"/>
    <property type="evidence" value="ECO:0007669"/>
    <property type="project" value="UniProtKB-KW"/>
</dbReference>
<accession>A0A2U1PBW8</accession>
<comment type="caution">
    <text evidence="4">The sequence shown here is derived from an EMBL/GenBank/DDBJ whole genome shotgun (WGS) entry which is preliminary data.</text>
</comment>
<evidence type="ECO:0000256" key="1">
    <source>
        <dbReference type="ARBA" id="ARBA00022741"/>
    </source>
</evidence>
<dbReference type="AlphaFoldDB" id="A0A2U1PBW8"/>
<dbReference type="SUPFAM" id="SSF48592">
    <property type="entry name" value="GroEL equatorial domain-like"/>
    <property type="match status" value="1"/>
</dbReference>
<dbReference type="Pfam" id="PF00118">
    <property type="entry name" value="Cpn60_TCP1"/>
    <property type="match status" value="1"/>
</dbReference>
<evidence type="ECO:0000256" key="3">
    <source>
        <dbReference type="ARBA" id="ARBA00023186"/>
    </source>
</evidence>
<dbReference type="OrthoDB" id="10248520at2759"/>
<dbReference type="InterPro" id="IPR027413">
    <property type="entry name" value="GROEL-like_equatorial_sf"/>
</dbReference>
<gene>
    <name evidence="4" type="ORF">CTI12_AA170230</name>
</gene>
<dbReference type="Gene3D" id="1.10.560.10">
    <property type="entry name" value="GroEL-like equatorial domain"/>
    <property type="match status" value="1"/>
</dbReference>
<organism evidence="4 5">
    <name type="scientific">Artemisia annua</name>
    <name type="common">Sweet wormwood</name>
    <dbReference type="NCBI Taxonomy" id="35608"/>
    <lineage>
        <taxon>Eukaryota</taxon>
        <taxon>Viridiplantae</taxon>
        <taxon>Streptophyta</taxon>
        <taxon>Embryophyta</taxon>
        <taxon>Tracheophyta</taxon>
        <taxon>Spermatophyta</taxon>
        <taxon>Magnoliopsida</taxon>
        <taxon>eudicotyledons</taxon>
        <taxon>Gunneridae</taxon>
        <taxon>Pentapetalae</taxon>
        <taxon>asterids</taxon>
        <taxon>campanulids</taxon>
        <taxon>Asterales</taxon>
        <taxon>Asteraceae</taxon>
        <taxon>Asteroideae</taxon>
        <taxon>Anthemideae</taxon>
        <taxon>Artemisiinae</taxon>
        <taxon>Artemisia</taxon>
    </lineage>
</organism>
<reference evidence="4 5" key="1">
    <citation type="journal article" date="2018" name="Mol. Plant">
        <title>The genome of Artemisia annua provides insight into the evolution of Asteraceae family and artemisinin biosynthesis.</title>
        <authorList>
            <person name="Shen Q."/>
            <person name="Zhang L."/>
            <person name="Liao Z."/>
            <person name="Wang S."/>
            <person name="Yan T."/>
            <person name="Shi P."/>
            <person name="Liu M."/>
            <person name="Fu X."/>
            <person name="Pan Q."/>
            <person name="Wang Y."/>
            <person name="Lv Z."/>
            <person name="Lu X."/>
            <person name="Zhang F."/>
            <person name="Jiang W."/>
            <person name="Ma Y."/>
            <person name="Chen M."/>
            <person name="Hao X."/>
            <person name="Li L."/>
            <person name="Tang Y."/>
            <person name="Lv G."/>
            <person name="Zhou Y."/>
            <person name="Sun X."/>
            <person name="Brodelius P.E."/>
            <person name="Rose J.K.C."/>
            <person name="Tang K."/>
        </authorList>
    </citation>
    <scope>NUCLEOTIDE SEQUENCE [LARGE SCALE GENOMIC DNA]</scope>
    <source>
        <strain evidence="5">cv. Huhao1</strain>
        <tissue evidence="4">Leaf</tissue>
    </source>
</reference>
<keyword evidence="1" id="KW-0547">Nucleotide-binding</keyword>
<dbReference type="PANTHER" id="PTHR11353">
    <property type="entry name" value="CHAPERONIN"/>
    <property type="match status" value="1"/>
</dbReference>
<evidence type="ECO:0000313" key="5">
    <source>
        <dbReference type="Proteomes" id="UP000245207"/>
    </source>
</evidence>
<proteinExistence type="predicted"/>
<dbReference type="EMBL" id="PKPP01001372">
    <property type="protein sequence ID" value="PWA83243.1"/>
    <property type="molecule type" value="Genomic_DNA"/>
</dbReference>
<dbReference type="Proteomes" id="UP000245207">
    <property type="component" value="Unassembled WGS sequence"/>
</dbReference>
<dbReference type="InterPro" id="IPR017998">
    <property type="entry name" value="Chaperone_TCP-1"/>
</dbReference>
<dbReference type="STRING" id="35608.A0A2U1PBW8"/>
<dbReference type="GO" id="GO:0140662">
    <property type="term" value="F:ATP-dependent protein folding chaperone"/>
    <property type="evidence" value="ECO:0007669"/>
    <property type="project" value="InterPro"/>
</dbReference>
<keyword evidence="2" id="KW-0067">ATP-binding</keyword>
<dbReference type="InterPro" id="IPR002423">
    <property type="entry name" value="Cpn60/GroEL/TCP-1"/>
</dbReference>